<feature type="compositionally biased region" description="Polar residues" evidence="2">
    <location>
        <begin position="111"/>
        <end position="120"/>
    </location>
</feature>
<evidence type="ECO:0000313" key="4">
    <source>
        <dbReference type="Ensembl" id="ENSCABP00000023277.1"/>
    </source>
</evidence>
<name>A0A8C0IWE2_CHEAB</name>
<accession>A0A8C0IWE2</accession>
<feature type="region of interest" description="Disordered" evidence="2">
    <location>
        <begin position="111"/>
        <end position="135"/>
    </location>
</feature>
<protein>
    <recommendedName>
        <fullName evidence="3">MHC class II beta chain N-terminal domain-containing protein</fullName>
    </recommendedName>
</protein>
<evidence type="ECO:0000256" key="1">
    <source>
        <dbReference type="ARBA" id="ARBA00023180"/>
    </source>
</evidence>
<reference evidence="4" key="1">
    <citation type="submission" date="2025-08" db="UniProtKB">
        <authorList>
            <consortium name="Ensembl"/>
        </authorList>
    </citation>
    <scope>IDENTIFICATION</scope>
</reference>
<keyword evidence="1" id="KW-0325">Glycoprotein</keyword>
<dbReference type="InterPro" id="IPR011162">
    <property type="entry name" value="MHC_I/II-like_Ag-recog"/>
</dbReference>
<feature type="domain" description="MHC class II beta chain N-terminal" evidence="3">
    <location>
        <begin position="33"/>
        <end position="88"/>
    </location>
</feature>
<reference evidence="4" key="2">
    <citation type="submission" date="2025-09" db="UniProtKB">
        <authorList>
            <consortium name="Ensembl"/>
        </authorList>
    </citation>
    <scope>IDENTIFICATION</scope>
</reference>
<evidence type="ECO:0000259" key="3">
    <source>
        <dbReference type="Pfam" id="PF00969"/>
    </source>
</evidence>
<dbReference type="GO" id="GO:0042613">
    <property type="term" value="C:MHC class II protein complex"/>
    <property type="evidence" value="ECO:0007669"/>
    <property type="project" value="InterPro"/>
</dbReference>
<dbReference type="Pfam" id="PF00969">
    <property type="entry name" value="MHC_II_beta"/>
    <property type="match status" value="1"/>
</dbReference>
<dbReference type="SUPFAM" id="SSF54452">
    <property type="entry name" value="MHC antigen-recognition domain"/>
    <property type="match status" value="1"/>
</dbReference>
<evidence type="ECO:0000256" key="2">
    <source>
        <dbReference type="SAM" id="MobiDB-lite"/>
    </source>
</evidence>
<dbReference type="GO" id="GO:0006955">
    <property type="term" value="P:immune response"/>
    <property type="evidence" value="ECO:0007669"/>
    <property type="project" value="InterPro"/>
</dbReference>
<proteinExistence type="predicted"/>
<sequence>MAWSSKLRPVGAATVAHSTILPPEPYYMQVLKTCDLDDATGDVRAVTRYSLNGEDLLWYQSDQNRWFSVHPVAWQVAEHWNREGETLAFMNLLTPQQCRFWIESSMPFTTKKTGDSSTGAPHSRPAASCYSIPSD</sequence>
<evidence type="ECO:0000313" key="5">
    <source>
        <dbReference type="Proteomes" id="UP000694404"/>
    </source>
</evidence>
<dbReference type="InterPro" id="IPR000353">
    <property type="entry name" value="MHC_II_b_N"/>
</dbReference>
<dbReference type="GO" id="GO:0019882">
    <property type="term" value="P:antigen processing and presentation"/>
    <property type="evidence" value="ECO:0007669"/>
    <property type="project" value="InterPro"/>
</dbReference>
<keyword evidence="5" id="KW-1185">Reference proteome</keyword>
<dbReference type="Proteomes" id="UP000694404">
    <property type="component" value="Unplaced"/>
</dbReference>
<dbReference type="Ensembl" id="ENSCABT00000025507.1">
    <property type="protein sequence ID" value="ENSCABP00000023277.1"/>
    <property type="gene ID" value="ENSCABG00000017149.1"/>
</dbReference>
<dbReference type="Gene3D" id="3.10.320.10">
    <property type="entry name" value="Class II Histocompatibility Antigen, M Beta Chain, Chain B, domain 1"/>
    <property type="match status" value="1"/>
</dbReference>
<organism evidence="4 5">
    <name type="scientific">Chelonoidis abingdonii</name>
    <name type="common">Abingdon island giant tortoise</name>
    <name type="synonym">Testudo abingdonii</name>
    <dbReference type="NCBI Taxonomy" id="106734"/>
    <lineage>
        <taxon>Eukaryota</taxon>
        <taxon>Metazoa</taxon>
        <taxon>Chordata</taxon>
        <taxon>Craniata</taxon>
        <taxon>Vertebrata</taxon>
        <taxon>Euteleostomi</taxon>
        <taxon>Archelosauria</taxon>
        <taxon>Testudinata</taxon>
        <taxon>Testudines</taxon>
        <taxon>Cryptodira</taxon>
        <taxon>Durocryptodira</taxon>
        <taxon>Testudinoidea</taxon>
        <taxon>Testudinidae</taxon>
        <taxon>Chelonoidis</taxon>
    </lineage>
</organism>
<dbReference type="InterPro" id="IPR014745">
    <property type="entry name" value="MHC_II_a/b_N"/>
</dbReference>
<dbReference type="GeneTree" id="ENSGT00940000172574"/>
<dbReference type="AlphaFoldDB" id="A0A8C0IWE2"/>